<feature type="compositionally biased region" description="Low complexity" evidence="1">
    <location>
        <begin position="26"/>
        <end position="42"/>
    </location>
</feature>
<dbReference type="EMBL" id="ML994765">
    <property type="protein sequence ID" value="KAF2174845.1"/>
    <property type="molecule type" value="Genomic_DNA"/>
</dbReference>
<dbReference type="AlphaFoldDB" id="A0A6A6D6Z9"/>
<name>A0A6A6D6Z9_9PEZI</name>
<feature type="region of interest" description="Disordered" evidence="1">
    <location>
        <begin position="217"/>
        <end position="337"/>
    </location>
</feature>
<protein>
    <submittedName>
        <fullName evidence="2">Uncharacterized protein</fullName>
    </submittedName>
</protein>
<gene>
    <name evidence="2" type="ORF">K469DRAFT_756578</name>
</gene>
<sequence>MRKLPRDFFTAALQGLWWLSNAGSQKASPSKKGSIKPPKIAATLTPSPINRKSTFASGNLKLQAYEDEDGVVARQPVYQFRDTRLEFYMLHTGKSVFAFRVSSVIKDDYQDILRRPFEGVIGNESIDFAKLKEIAKDFMRDYPERVKDAGIEVDDIQLWSCAAVSPCSIRNGPALSDAGYVVEQQCCGTWAFIITSTATSELDPELIKTFNAICSPDVEMLDNPPTPRSPDVKMLDNPPTLRIAEGVNTAPEKQTPAKAGTPDEQKVDSPKVTTSSQGDPTSLLPGGPSHEPENPGLPPLMTSPTVQPQVAQGLTSGAHRQVSPKISGGPFGLRGSISSEETTDLVDLTMDDSDPAARDDAARLKRLQDMVVIDDEQWTQEFGYQDKTDEEIQLMEAFEARLDPEIKAIMSRVNKPAYTRASRNFRIPIEQISDSTDFVKFDSRWLLGPKAGLFPHQILSSSEQIHQSQMKGGGFDGSKMGIGKTHPWLVQVVVKYWIQRLRFQIAVDEKKGKSTRHLIYDGHPKDAICPSRKSLPINCPCEPKSWTRNYEIPPGCFIMLALPHTIREWVKAVKDLFEGAQLLDDPEFPFRIAIEHADTTNELRRTLRERSGHKTRKGEVLPNHLAPLTREEMVLMARLPDWSKGDKENA</sequence>
<feature type="compositionally biased region" description="Polar residues" evidence="1">
    <location>
        <begin position="302"/>
        <end position="315"/>
    </location>
</feature>
<evidence type="ECO:0000313" key="2">
    <source>
        <dbReference type="EMBL" id="KAF2174845.1"/>
    </source>
</evidence>
<proteinExistence type="predicted"/>
<evidence type="ECO:0000313" key="3">
    <source>
        <dbReference type="Proteomes" id="UP000800200"/>
    </source>
</evidence>
<keyword evidence="3" id="KW-1185">Reference proteome</keyword>
<accession>A0A6A6D6Z9</accession>
<evidence type="ECO:0000256" key="1">
    <source>
        <dbReference type="SAM" id="MobiDB-lite"/>
    </source>
</evidence>
<feature type="region of interest" description="Disordered" evidence="1">
    <location>
        <begin position="23"/>
        <end position="43"/>
    </location>
</feature>
<dbReference type="Proteomes" id="UP000800200">
    <property type="component" value="Unassembled WGS sequence"/>
</dbReference>
<reference evidence="2" key="1">
    <citation type="journal article" date="2020" name="Stud. Mycol.">
        <title>101 Dothideomycetes genomes: a test case for predicting lifestyles and emergence of pathogens.</title>
        <authorList>
            <person name="Haridas S."/>
            <person name="Albert R."/>
            <person name="Binder M."/>
            <person name="Bloem J."/>
            <person name="Labutti K."/>
            <person name="Salamov A."/>
            <person name="Andreopoulos B."/>
            <person name="Baker S."/>
            <person name="Barry K."/>
            <person name="Bills G."/>
            <person name="Bluhm B."/>
            <person name="Cannon C."/>
            <person name="Castanera R."/>
            <person name="Culley D."/>
            <person name="Daum C."/>
            <person name="Ezra D."/>
            <person name="Gonzalez J."/>
            <person name="Henrissat B."/>
            <person name="Kuo A."/>
            <person name="Liang C."/>
            <person name="Lipzen A."/>
            <person name="Lutzoni F."/>
            <person name="Magnuson J."/>
            <person name="Mondo S."/>
            <person name="Nolan M."/>
            <person name="Ohm R."/>
            <person name="Pangilinan J."/>
            <person name="Park H.-J."/>
            <person name="Ramirez L."/>
            <person name="Alfaro M."/>
            <person name="Sun H."/>
            <person name="Tritt A."/>
            <person name="Yoshinaga Y."/>
            <person name="Zwiers L.-H."/>
            <person name="Turgeon B."/>
            <person name="Goodwin S."/>
            <person name="Spatafora J."/>
            <person name="Crous P."/>
            <person name="Grigoriev I."/>
        </authorList>
    </citation>
    <scope>NUCLEOTIDE SEQUENCE</scope>
    <source>
        <strain evidence="2">CBS 207.26</strain>
    </source>
</reference>
<organism evidence="2 3">
    <name type="scientific">Zopfia rhizophila CBS 207.26</name>
    <dbReference type="NCBI Taxonomy" id="1314779"/>
    <lineage>
        <taxon>Eukaryota</taxon>
        <taxon>Fungi</taxon>
        <taxon>Dikarya</taxon>
        <taxon>Ascomycota</taxon>
        <taxon>Pezizomycotina</taxon>
        <taxon>Dothideomycetes</taxon>
        <taxon>Dothideomycetes incertae sedis</taxon>
        <taxon>Zopfiaceae</taxon>
        <taxon>Zopfia</taxon>
    </lineage>
</organism>
<feature type="compositionally biased region" description="Polar residues" evidence="1">
    <location>
        <begin position="271"/>
        <end position="280"/>
    </location>
</feature>